<accession>A0ABW7AQT4</accession>
<sequence>MAETRRKFDQDFRDGAVRIVEETGKPIAQVARELGIKAGTLANWVSMARRRREAGNGHLGEDERAELVRLRRENVELQMRCDVLKRSLVLWVQDSTTR</sequence>
<comment type="caution">
    <text evidence="2">The sequence shown here is derived from an EMBL/GenBank/DDBJ whole genome shotgun (WGS) entry which is preliminary data.</text>
</comment>
<keyword evidence="1" id="KW-0175">Coiled coil</keyword>
<organism evidence="2 3">
    <name type="scientific">Nonomuraea marmarensis</name>
    <dbReference type="NCBI Taxonomy" id="3351344"/>
    <lineage>
        <taxon>Bacteria</taxon>
        <taxon>Bacillati</taxon>
        <taxon>Actinomycetota</taxon>
        <taxon>Actinomycetes</taxon>
        <taxon>Streptosporangiales</taxon>
        <taxon>Streptosporangiaceae</taxon>
        <taxon>Nonomuraea</taxon>
    </lineage>
</organism>
<dbReference type="Proteomes" id="UP001603978">
    <property type="component" value="Unassembled WGS sequence"/>
</dbReference>
<dbReference type="SUPFAM" id="SSF46689">
    <property type="entry name" value="Homeodomain-like"/>
    <property type="match status" value="1"/>
</dbReference>
<keyword evidence="3" id="KW-1185">Reference proteome</keyword>
<proteinExistence type="predicted"/>
<dbReference type="EMBL" id="JBICRM010000039">
    <property type="protein sequence ID" value="MFG1709775.1"/>
    <property type="molecule type" value="Genomic_DNA"/>
</dbReference>
<dbReference type="InterPro" id="IPR009057">
    <property type="entry name" value="Homeodomain-like_sf"/>
</dbReference>
<evidence type="ECO:0000256" key="1">
    <source>
        <dbReference type="SAM" id="Coils"/>
    </source>
</evidence>
<dbReference type="Pfam" id="PF01527">
    <property type="entry name" value="HTH_Tnp_1"/>
    <property type="match status" value="1"/>
</dbReference>
<reference evidence="2 3" key="1">
    <citation type="submission" date="2024-10" db="EMBL/GenBank/DDBJ databases">
        <authorList>
            <person name="Topkara A.R."/>
            <person name="Saygin H."/>
        </authorList>
    </citation>
    <scope>NUCLEOTIDE SEQUENCE [LARGE SCALE GENOMIC DNA]</scope>
    <source>
        <strain evidence="2 3">M3C6</strain>
    </source>
</reference>
<feature type="coiled-coil region" evidence="1">
    <location>
        <begin position="60"/>
        <end position="87"/>
    </location>
</feature>
<protein>
    <submittedName>
        <fullName evidence="2">Transposase</fullName>
    </submittedName>
</protein>
<evidence type="ECO:0000313" key="3">
    <source>
        <dbReference type="Proteomes" id="UP001603978"/>
    </source>
</evidence>
<dbReference type="Gene3D" id="1.10.10.60">
    <property type="entry name" value="Homeodomain-like"/>
    <property type="match status" value="1"/>
</dbReference>
<gene>
    <name evidence="2" type="ORF">ACFLIM_42025</name>
</gene>
<name>A0ABW7AQT4_9ACTN</name>
<dbReference type="InterPro" id="IPR002514">
    <property type="entry name" value="Transposase_8"/>
</dbReference>
<evidence type="ECO:0000313" key="2">
    <source>
        <dbReference type="EMBL" id="MFG1709775.1"/>
    </source>
</evidence>
<dbReference type="RefSeq" id="WP_393174872.1">
    <property type="nucleotide sequence ID" value="NZ_JBICRM010000039.1"/>
</dbReference>